<protein>
    <submittedName>
        <fullName evidence="1">Uncharacterized protein</fullName>
    </submittedName>
</protein>
<evidence type="ECO:0000313" key="2">
    <source>
        <dbReference type="Proteomes" id="UP001281761"/>
    </source>
</evidence>
<evidence type="ECO:0000313" key="1">
    <source>
        <dbReference type="EMBL" id="KAK2962112.1"/>
    </source>
</evidence>
<dbReference type="Gene3D" id="3.40.50.300">
    <property type="entry name" value="P-loop containing nucleotide triphosphate hydrolases"/>
    <property type="match status" value="1"/>
</dbReference>
<name>A0ABQ9YEC5_9EUKA</name>
<sequence length="191" mass="21362">MDQFLTSQEDLEIGQKRMKIEYSSHVNHRINVLQTASSILSPEQPPLPRTLICIDNIDGLLGSLSDIDQSNPVVGKLTRSLQLLSRNCAAKVITINHVSNGKNGPFARLGAVWNSACDERFFVHPIPPTKDADNDEVTIEFELIKSSFRPSPGRTLQVIRRSKTTLKPEIIDITSPIRSPFDRMRFGDKSP</sequence>
<keyword evidence="2" id="KW-1185">Reference proteome</keyword>
<organism evidence="1 2">
    <name type="scientific">Blattamonas nauphoetae</name>
    <dbReference type="NCBI Taxonomy" id="2049346"/>
    <lineage>
        <taxon>Eukaryota</taxon>
        <taxon>Metamonada</taxon>
        <taxon>Preaxostyla</taxon>
        <taxon>Oxymonadida</taxon>
        <taxon>Blattamonas</taxon>
    </lineage>
</organism>
<accession>A0ABQ9YEC5</accession>
<proteinExistence type="predicted"/>
<dbReference type="Proteomes" id="UP001281761">
    <property type="component" value="Unassembled WGS sequence"/>
</dbReference>
<reference evidence="1 2" key="1">
    <citation type="journal article" date="2022" name="bioRxiv">
        <title>Genomics of Preaxostyla Flagellates Illuminates Evolutionary Transitions and the Path Towards Mitochondrial Loss.</title>
        <authorList>
            <person name="Novak L.V.F."/>
            <person name="Treitli S.C."/>
            <person name="Pyrih J."/>
            <person name="Halakuc P."/>
            <person name="Pipaliya S.V."/>
            <person name="Vacek V."/>
            <person name="Brzon O."/>
            <person name="Soukal P."/>
            <person name="Eme L."/>
            <person name="Dacks J.B."/>
            <person name="Karnkowska A."/>
            <person name="Elias M."/>
            <person name="Hampl V."/>
        </authorList>
    </citation>
    <scope>NUCLEOTIDE SEQUENCE [LARGE SCALE GENOMIC DNA]</scope>
    <source>
        <strain evidence="1">NAU3</strain>
        <tissue evidence="1">Gut</tissue>
    </source>
</reference>
<gene>
    <name evidence="1" type="ORF">BLNAU_2772</name>
</gene>
<dbReference type="InterPro" id="IPR027417">
    <property type="entry name" value="P-loop_NTPase"/>
</dbReference>
<comment type="caution">
    <text evidence="1">The sequence shown here is derived from an EMBL/GenBank/DDBJ whole genome shotgun (WGS) entry which is preliminary data.</text>
</comment>
<dbReference type="EMBL" id="JARBJD010000012">
    <property type="protein sequence ID" value="KAK2962112.1"/>
    <property type="molecule type" value="Genomic_DNA"/>
</dbReference>